<dbReference type="EMBL" id="KV454300">
    <property type="protein sequence ID" value="ODQ70387.1"/>
    <property type="molecule type" value="Genomic_DNA"/>
</dbReference>
<sequence length="113" mass="12402">MQSRFTVVFSTGHTRNDFQGRWSQSSKTPDGDMLFTSLVTANTGAAIIIEVGFSESVRRLARDAETWLIGLRDEVRVCIIITLDEQPAYRMPASGIVGPGIDIDEEASAAREP</sequence>
<accession>A0A1E3Q019</accession>
<evidence type="ECO:0000313" key="2">
    <source>
        <dbReference type="Proteomes" id="UP000094385"/>
    </source>
</evidence>
<keyword evidence="2" id="KW-1185">Reference proteome</keyword>
<proteinExistence type="predicted"/>
<evidence type="ECO:0000313" key="1">
    <source>
        <dbReference type="EMBL" id="ODQ70387.1"/>
    </source>
</evidence>
<dbReference type="Proteomes" id="UP000094385">
    <property type="component" value="Unassembled WGS sequence"/>
</dbReference>
<dbReference type="AlphaFoldDB" id="A0A1E3Q019"/>
<protein>
    <submittedName>
        <fullName evidence="1">Uncharacterized protein</fullName>
    </submittedName>
</protein>
<gene>
    <name evidence="1" type="ORF">LIPSTDRAFT_106951</name>
</gene>
<dbReference type="OrthoDB" id="76567at2759"/>
<reference evidence="1 2" key="1">
    <citation type="journal article" date="2016" name="Proc. Natl. Acad. Sci. U.S.A.">
        <title>Comparative genomics of biotechnologically important yeasts.</title>
        <authorList>
            <person name="Riley R."/>
            <person name="Haridas S."/>
            <person name="Wolfe K.H."/>
            <person name="Lopes M.R."/>
            <person name="Hittinger C.T."/>
            <person name="Goeker M."/>
            <person name="Salamov A.A."/>
            <person name="Wisecaver J.H."/>
            <person name="Long T.M."/>
            <person name="Calvey C.H."/>
            <person name="Aerts A.L."/>
            <person name="Barry K.W."/>
            <person name="Choi C."/>
            <person name="Clum A."/>
            <person name="Coughlan A.Y."/>
            <person name="Deshpande S."/>
            <person name="Douglass A.P."/>
            <person name="Hanson S.J."/>
            <person name="Klenk H.-P."/>
            <person name="LaButti K.M."/>
            <person name="Lapidus A."/>
            <person name="Lindquist E.A."/>
            <person name="Lipzen A.M."/>
            <person name="Meier-Kolthoff J.P."/>
            <person name="Ohm R.A."/>
            <person name="Otillar R.P."/>
            <person name="Pangilinan J.L."/>
            <person name="Peng Y."/>
            <person name="Rokas A."/>
            <person name="Rosa C.A."/>
            <person name="Scheuner C."/>
            <person name="Sibirny A.A."/>
            <person name="Slot J.C."/>
            <person name="Stielow J.B."/>
            <person name="Sun H."/>
            <person name="Kurtzman C.P."/>
            <person name="Blackwell M."/>
            <person name="Grigoriev I.V."/>
            <person name="Jeffries T.W."/>
        </authorList>
    </citation>
    <scope>NUCLEOTIDE SEQUENCE [LARGE SCALE GENOMIC DNA]</scope>
    <source>
        <strain evidence="1 2">NRRL Y-11557</strain>
    </source>
</reference>
<organism evidence="1 2">
    <name type="scientific">Lipomyces starkeyi NRRL Y-11557</name>
    <dbReference type="NCBI Taxonomy" id="675824"/>
    <lineage>
        <taxon>Eukaryota</taxon>
        <taxon>Fungi</taxon>
        <taxon>Dikarya</taxon>
        <taxon>Ascomycota</taxon>
        <taxon>Saccharomycotina</taxon>
        <taxon>Lipomycetes</taxon>
        <taxon>Lipomycetales</taxon>
        <taxon>Lipomycetaceae</taxon>
        <taxon>Lipomyces</taxon>
    </lineage>
</organism>
<name>A0A1E3Q019_LIPST</name>